<evidence type="ECO:0000313" key="2">
    <source>
        <dbReference type="EMBL" id="VGO14211.1"/>
    </source>
</evidence>
<feature type="transmembrane region" description="Helical" evidence="1">
    <location>
        <begin position="356"/>
        <end position="373"/>
    </location>
</feature>
<proteinExistence type="predicted"/>
<feature type="transmembrane region" description="Helical" evidence="1">
    <location>
        <begin position="42"/>
        <end position="61"/>
    </location>
</feature>
<keyword evidence="1" id="KW-1133">Transmembrane helix</keyword>
<feature type="transmembrane region" description="Helical" evidence="1">
    <location>
        <begin position="114"/>
        <end position="132"/>
    </location>
</feature>
<dbReference type="Proteomes" id="UP000366872">
    <property type="component" value="Unassembled WGS sequence"/>
</dbReference>
<feature type="transmembrane region" description="Helical" evidence="1">
    <location>
        <begin position="222"/>
        <end position="243"/>
    </location>
</feature>
<feature type="transmembrane region" description="Helical" evidence="1">
    <location>
        <begin position="274"/>
        <end position="293"/>
    </location>
</feature>
<sequence length="527" mass="57532">MGPATLDCQSETFRSRVPNLGMRHATRYIFPMNIPESNRTNLAGLGAVALGCALAWIWLGFPAPGIDDADIFFVYARNVAAGHGFVYNVGGEAVEGFTSLLWTLVCSGLRASEPLLLVVNVLLGGFAVGACLRRVERPGLFLVLLAAAPAWFAWCQLTLMETGLWCLLITLLGLAVAEGRRMAALVLLPLLVVTRPESMLWGAWALLLLFARAGKGERLRMVLFPAAAFGLALAGLVGFRLWYFGYPVPNTYYAKVSPGLFSNLWNGLVYLRNYLVGSPAVALLAATAAYALFRRRPAGRGLSFWLVLYLLPGIAIPVLVGGDHFGAFRFYQPLWPLLCLVAALEWPAPIQAVRPGLVKIFLILVLVSGWVLFPLTANLKHEFLIAREGRANGTALVRMFGDLDAWPTVATITAGGNKLTYPGHVHDLMGLNSTLMAHAPGERAAYKNHTGFNRGVFYRWQPDILLCGDSAEFDALVLNGLHDDPRFRALYVKCTLHRNGAQLGAWYRNDFLMALPGTGRPVAPPEE</sequence>
<keyword evidence="3" id="KW-1185">Reference proteome</keyword>
<accession>A0A6C2U3T9</accession>
<evidence type="ECO:0008006" key="4">
    <source>
        <dbReference type="Google" id="ProtNLM"/>
    </source>
</evidence>
<dbReference type="RefSeq" id="WP_136079710.1">
    <property type="nucleotide sequence ID" value="NZ_CAAHFG010000001.1"/>
</dbReference>
<protein>
    <recommendedName>
        <fullName evidence="4">Glycosyltransferase RgtA/B/C/D-like domain-containing protein</fullName>
    </recommendedName>
</protein>
<feature type="transmembrane region" description="Helical" evidence="1">
    <location>
        <begin position="326"/>
        <end position="344"/>
    </location>
</feature>
<reference evidence="2 3" key="1">
    <citation type="submission" date="2019-04" db="EMBL/GenBank/DDBJ databases">
        <authorList>
            <person name="Van Vliet M D."/>
        </authorList>
    </citation>
    <scope>NUCLEOTIDE SEQUENCE [LARGE SCALE GENOMIC DNA]</scope>
    <source>
        <strain evidence="2 3">F1</strain>
    </source>
</reference>
<dbReference type="EMBL" id="CAAHFG010000001">
    <property type="protein sequence ID" value="VGO14211.1"/>
    <property type="molecule type" value="Genomic_DNA"/>
</dbReference>
<feature type="transmembrane region" description="Helical" evidence="1">
    <location>
        <begin position="184"/>
        <end position="210"/>
    </location>
</feature>
<feature type="transmembrane region" description="Helical" evidence="1">
    <location>
        <begin position="139"/>
        <end position="172"/>
    </location>
</feature>
<organism evidence="2 3">
    <name type="scientific">Pontiella desulfatans</name>
    <dbReference type="NCBI Taxonomy" id="2750659"/>
    <lineage>
        <taxon>Bacteria</taxon>
        <taxon>Pseudomonadati</taxon>
        <taxon>Kiritimatiellota</taxon>
        <taxon>Kiritimatiellia</taxon>
        <taxon>Kiritimatiellales</taxon>
        <taxon>Pontiellaceae</taxon>
        <taxon>Pontiella</taxon>
    </lineage>
</organism>
<keyword evidence="1" id="KW-0812">Transmembrane</keyword>
<dbReference type="AlphaFoldDB" id="A0A6C2U3T9"/>
<evidence type="ECO:0000313" key="3">
    <source>
        <dbReference type="Proteomes" id="UP000366872"/>
    </source>
</evidence>
<feature type="transmembrane region" description="Helical" evidence="1">
    <location>
        <begin position="302"/>
        <end position="320"/>
    </location>
</feature>
<name>A0A6C2U3T9_PONDE</name>
<evidence type="ECO:0000256" key="1">
    <source>
        <dbReference type="SAM" id="Phobius"/>
    </source>
</evidence>
<keyword evidence="1" id="KW-0472">Membrane</keyword>
<gene>
    <name evidence="2" type="ORF">PDESU_02770</name>
</gene>